<evidence type="ECO:0000313" key="11">
    <source>
        <dbReference type="EMBL" id="VFU08252.1"/>
    </source>
</evidence>
<keyword evidence="6 8" id="KW-0804">Transcription</keyword>
<evidence type="ECO:0000256" key="3">
    <source>
        <dbReference type="ARBA" id="ARBA00022845"/>
    </source>
</evidence>
<dbReference type="SMART" id="SM00411">
    <property type="entry name" value="BHL"/>
    <property type="match status" value="1"/>
</dbReference>
<dbReference type="PANTHER" id="PTHR33175:SF2">
    <property type="entry name" value="INTEGRATION HOST FACTOR SUBUNIT ALPHA"/>
    <property type="match status" value="1"/>
</dbReference>
<dbReference type="NCBIfam" id="NF001401">
    <property type="entry name" value="PRK00285.1"/>
    <property type="match status" value="1"/>
</dbReference>
<dbReference type="CDD" id="cd13835">
    <property type="entry name" value="IHF_A"/>
    <property type="match status" value="1"/>
</dbReference>
<dbReference type="SUPFAM" id="SSF47729">
    <property type="entry name" value="IHF-like DNA-binding proteins"/>
    <property type="match status" value="1"/>
</dbReference>
<dbReference type="GO" id="GO:0006355">
    <property type="term" value="P:regulation of DNA-templated transcription"/>
    <property type="evidence" value="ECO:0007669"/>
    <property type="project" value="UniProtKB-UniRule"/>
</dbReference>
<sequence length="131" mass="14092">MTKFATISAAGKLADTPAEQMVDALPKLDARTITRVDLAEAVYRCVGLSRKESGALVQMVLNELSDALAQGETVKLSSFGSFVVRSKSERVGRNPKTGIEVPITQRRVLVFKPSSVLKGRVNGQTVTEDDA</sequence>
<keyword evidence="5 8" id="KW-0238">DNA-binding</keyword>
<evidence type="ECO:0000313" key="13">
    <source>
        <dbReference type="Proteomes" id="UP000294360"/>
    </source>
</evidence>
<proteinExistence type="inferred from homology"/>
<evidence type="ECO:0000256" key="9">
    <source>
        <dbReference type="RuleBase" id="RU003939"/>
    </source>
</evidence>
<evidence type="ECO:0000256" key="10">
    <source>
        <dbReference type="RuleBase" id="RU004485"/>
    </source>
</evidence>
<dbReference type="GO" id="GO:0030527">
    <property type="term" value="F:structural constituent of chromatin"/>
    <property type="evidence" value="ECO:0007669"/>
    <property type="project" value="InterPro"/>
</dbReference>
<dbReference type="KEGG" id="mtun:MTUNDRAET4_1359"/>
<gene>
    <name evidence="8 11" type="primary">ihfA</name>
    <name evidence="8" type="synonym">himA</name>
    <name evidence="12" type="ORF">MPC4_40051</name>
    <name evidence="11" type="ORF">MTUNDRAET4_1359</name>
</gene>
<evidence type="ECO:0000256" key="4">
    <source>
        <dbReference type="ARBA" id="ARBA00023015"/>
    </source>
</evidence>
<evidence type="ECO:0000256" key="5">
    <source>
        <dbReference type="ARBA" id="ARBA00023125"/>
    </source>
</evidence>
<reference evidence="12 14" key="2">
    <citation type="submission" date="2019-05" db="EMBL/GenBank/DDBJ databases">
        <authorList>
            <person name="Farhan Ul Haque M."/>
        </authorList>
    </citation>
    <scope>NUCLEOTIDE SEQUENCE [LARGE SCALE GENOMIC DNA]</scope>
    <source>
        <strain evidence="12">2</strain>
    </source>
</reference>
<evidence type="ECO:0000313" key="14">
    <source>
        <dbReference type="Proteomes" id="UP000485880"/>
    </source>
</evidence>
<dbReference type="GO" id="GO:0009893">
    <property type="term" value="P:positive regulation of metabolic process"/>
    <property type="evidence" value="ECO:0007669"/>
    <property type="project" value="UniProtKB-ARBA"/>
</dbReference>
<dbReference type="InterPro" id="IPR020816">
    <property type="entry name" value="Histone-like_DNA-bd_CS"/>
</dbReference>
<dbReference type="AlphaFoldDB" id="A0A4U8YXZ2"/>
<dbReference type="GO" id="GO:0003677">
    <property type="term" value="F:DNA binding"/>
    <property type="evidence" value="ECO:0007669"/>
    <property type="project" value="UniProtKB-UniRule"/>
</dbReference>
<dbReference type="GO" id="GO:0005829">
    <property type="term" value="C:cytosol"/>
    <property type="evidence" value="ECO:0007669"/>
    <property type="project" value="TreeGrafter"/>
</dbReference>
<reference evidence="11 13" key="1">
    <citation type="submission" date="2019-03" db="EMBL/GenBank/DDBJ databases">
        <authorList>
            <person name="Kox A.R. M."/>
        </authorList>
    </citation>
    <scope>NUCLEOTIDE SEQUENCE [LARGE SCALE GENOMIC DNA]</scope>
    <source>
        <strain evidence="11">MTUNDRAET4 annotated genome</strain>
    </source>
</reference>
<comment type="subunit">
    <text evidence="8 10">Heterodimer of an alpha and a beta chain.</text>
</comment>
<keyword evidence="7 8" id="KW-0233">DNA recombination</keyword>
<dbReference type="Gene3D" id="4.10.520.10">
    <property type="entry name" value="IHF-like DNA-binding proteins"/>
    <property type="match status" value="1"/>
</dbReference>
<evidence type="ECO:0000256" key="2">
    <source>
        <dbReference type="ARBA" id="ARBA00018329"/>
    </source>
</evidence>
<evidence type="ECO:0000256" key="8">
    <source>
        <dbReference type="HAMAP-Rule" id="MF_00380"/>
    </source>
</evidence>
<name>A0A4U8YXZ2_METTU</name>
<dbReference type="GO" id="GO:0006417">
    <property type="term" value="P:regulation of translation"/>
    <property type="evidence" value="ECO:0007669"/>
    <property type="project" value="UniProtKB-UniRule"/>
</dbReference>
<dbReference type="PRINTS" id="PR01727">
    <property type="entry name" value="DNABINDINGHU"/>
</dbReference>
<keyword evidence="3 8" id="KW-0810">Translation regulation</keyword>
<dbReference type="Proteomes" id="UP000294360">
    <property type="component" value="Chromosome"/>
</dbReference>
<comment type="function">
    <text evidence="8 10">This protein is one of the two subunits of integration host factor, a specific DNA-binding protein that functions in genetic recombination as well as in transcriptional and translational control.</text>
</comment>
<dbReference type="InterPro" id="IPR000119">
    <property type="entry name" value="Hist_DNA-bd"/>
</dbReference>
<dbReference type="Pfam" id="PF00216">
    <property type="entry name" value="Bac_DNA_binding"/>
    <property type="match status" value="1"/>
</dbReference>
<dbReference type="EMBL" id="CABFMQ020000098">
    <property type="protein sequence ID" value="VTZ51454.1"/>
    <property type="molecule type" value="Genomic_DNA"/>
</dbReference>
<dbReference type="Proteomes" id="UP000485880">
    <property type="component" value="Unassembled WGS sequence"/>
</dbReference>
<evidence type="ECO:0000256" key="1">
    <source>
        <dbReference type="ARBA" id="ARBA00010529"/>
    </source>
</evidence>
<dbReference type="HAMAP" id="MF_00380">
    <property type="entry name" value="IHF_alpha"/>
    <property type="match status" value="1"/>
</dbReference>
<dbReference type="PROSITE" id="PS00045">
    <property type="entry name" value="HISTONE_LIKE"/>
    <property type="match status" value="1"/>
</dbReference>
<evidence type="ECO:0000256" key="7">
    <source>
        <dbReference type="ARBA" id="ARBA00023172"/>
    </source>
</evidence>
<dbReference type="GO" id="GO:0006310">
    <property type="term" value="P:DNA recombination"/>
    <property type="evidence" value="ECO:0007669"/>
    <property type="project" value="UniProtKB-UniRule"/>
</dbReference>
<comment type="similarity">
    <text evidence="1 8 9">Belongs to the bacterial histone-like protein family.</text>
</comment>
<dbReference type="EMBL" id="LR536450">
    <property type="protein sequence ID" value="VFU08252.1"/>
    <property type="molecule type" value="Genomic_DNA"/>
</dbReference>
<dbReference type="InterPro" id="IPR010992">
    <property type="entry name" value="IHF-like_DNA-bd_dom_sf"/>
</dbReference>
<evidence type="ECO:0000256" key="6">
    <source>
        <dbReference type="ARBA" id="ARBA00023163"/>
    </source>
</evidence>
<keyword evidence="4 8" id="KW-0805">Transcription regulation</keyword>
<accession>A0A4U8YXZ2</accession>
<dbReference type="NCBIfam" id="TIGR00987">
    <property type="entry name" value="himA"/>
    <property type="match status" value="1"/>
</dbReference>
<organism evidence="11 13">
    <name type="scientific">Methylocella tundrae</name>
    <dbReference type="NCBI Taxonomy" id="227605"/>
    <lineage>
        <taxon>Bacteria</taxon>
        <taxon>Pseudomonadati</taxon>
        <taxon>Pseudomonadota</taxon>
        <taxon>Alphaproteobacteria</taxon>
        <taxon>Hyphomicrobiales</taxon>
        <taxon>Beijerinckiaceae</taxon>
        <taxon>Methylocella</taxon>
    </lineage>
</organism>
<evidence type="ECO:0000313" key="12">
    <source>
        <dbReference type="EMBL" id="VTZ51454.1"/>
    </source>
</evidence>
<dbReference type="InterPro" id="IPR005684">
    <property type="entry name" value="IHF_alpha"/>
</dbReference>
<dbReference type="PANTHER" id="PTHR33175">
    <property type="entry name" value="DNA-BINDING PROTEIN HU"/>
    <property type="match status" value="1"/>
</dbReference>
<protein>
    <recommendedName>
        <fullName evidence="2 8">Integration host factor subunit alpha</fullName>
        <shortName evidence="8">IHF-alpha</shortName>
    </recommendedName>
</protein>
<keyword evidence="14" id="KW-1185">Reference proteome</keyword>